<keyword evidence="1" id="KW-1133">Transmembrane helix</keyword>
<dbReference type="EMBL" id="JAPFPW010000015">
    <property type="protein sequence ID" value="MCW7754740.1"/>
    <property type="molecule type" value="Genomic_DNA"/>
</dbReference>
<dbReference type="RefSeq" id="WP_265425653.1">
    <property type="nucleotide sequence ID" value="NZ_JAPFPW010000015.1"/>
</dbReference>
<reference evidence="3 4" key="1">
    <citation type="submission" date="2022-11" db="EMBL/GenBank/DDBJ databases">
        <title>Desulfobotulus tamanensis H1 sp. nov. - anaerobic, alkaliphilic, sulphate reducing bacterium isolated from terrestrial mud volcano.</title>
        <authorList>
            <person name="Frolova A."/>
            <person name="Merkel A.Y."/>
            <person name="Slobodkin A.I."/>
        </authorList>
    </citation>
    <scope>NUCLEOTIDE SEQUENCE [LARGE SCALE GENOMIC DNA]</scope>
    <source>
        <strain evidence="3 4">H1</strain>
    </source>
</reference>
<organism evidence="3 4">
    <name type="scientific">Desulfobotulus pelophilus</name>
    <dbReference type="NCBI Taxonomy" id="2823377"/>
    <lineage>
        <taxon>Bacteria</taxon>
        <taxon>Pseudomonadati</taxon>
        <taxon>Thermodesulfobacteriota</taxon>
        <taxon>Desulfobacteria</taxon>
        <taxon>Desulfobacterales</taxon>
        <taxon>Desulfobacteraceae</taxon>
        <taxon>Desulfobotulus</taxon>
    </lineage>
</organism>
<keyword evidence="1" id="KW-0812">Transmembrane</keyword>
<keyword evidence="4" id="KW-1185">Reference proteome</keyword>
<evidence type="ECO:0000313" key="3">
    <source>
        <dbReference type="EMBL" id="MCW7754740.1"/>
    </source>
</evidence>
<evidence type="ECO:0000313" key="4">
    <source>
        <dbReference type="Proteomes" id="UP001209681"/>
    </source>
</evidence>
<feature type="domain" description="Ancillary SecYEG translocon subunit/Cell division coordinator CpoB TPR" evidence="2">
    <location>
        <begin position="47"/>
        <end position="214"/>
    </location>
</feature>
<evidence type="ECO:0000259" key="2">
    <source>
        <dbReference type="Pfam" id="PF09976"/>
    </source>
</evidence>
<protein>
    <submittedName>
        <fullName evidence="3">Tetratricopeptide repeat protein</fullName>
    </submittedName>
</protein>
<dbReference type="SUPFAM" id="SSF48452">
    <property type="entry name" value="TPR-like"/>
    <property type="match status" value="1"/>
</dbReference>
<evidence type="ECO:0000256" key="1">
    <source>
        <dbReference type="SAM" id="Phobius"/>
    </source>
</evidence>
<dbReference type="Gene3D" id="1.25.40.10">
    <property type="entry name" value="Tetratricopeptide repeat domain"/>
    <property type="match status" value="1"/>
</dbReference>
<accession>A0ABT3NBE3</accession>
<keyword evidence="1" id="KW-0472">Membrane</keyword>
<comment type="caution">
    <text evidence="3">The sequence shown here is derived from an EMBL/GenBank/DDBJ whole genome shotgun (WGS) entry which is preliminary data.</text>
</comment>
<feature type="transmembrane region" description="Helical" evidence="1">
    <location>
        <begin position="41"/>
        <end position="61"/>
    </location>
</feature>
<sequence>MEEKTNKNKMPEIPFDMIEDDPIARFFTRVWDACNTYTRELVIGGFVLIVVLAGGFGYWGWQVAAERDAATRLGLVLQAAEVTENGSSSVLLEELRALQNDRPGTLSGRMARIYEARMLFDSGDAEAALGAYDVAFSLLGKDKLLGRLIVWERAHVRLALGDKETALSDFTRIASEKDFFLQESAMFHVARLEAEMGAPEKSRAAYERMLDRYPDSPYREVRVF</sequence>
<name>A0ABT3NBE3_9BACT</name>
<proteinExistence type="predicted"/>
<gene>
    <name evidence="3" type="ORF">OOT00_12185</name>
</gene>
<dbReference type="InterPro" id="IPR011990">
    <property type="entry name" value="TPR-like_helical_dom_sf"/>
</dbReference>
<dbReference type="Proteomes" id="UP001209681">
    <property type="component" value="Unassembled WGS sequence"/>
</dbReference>
<dbReference type="InterPro" id="IPR018704">
    <property type="entry name" value="SecYEG/CpoB_TPR"/>
</dbReference>
<dbReference type="Pfam" id="PF09976">
    <property type="entry name" value="TPR_21"/>
    <property type="match status" value="1"/>
</dbReference>